<dbReference type="OrthoDB" id="19653at2759"/>
<evidence type="ECO:0000259" key="2">
    <source>
        <dbReference type="Pfam" id="PF20434"/>
    </source>
</evidence>
<dbReference type="AlphaFoldDB" id="A0A5M9MYA1"/>
<dbReference type="InterPro" id="IPR029058">
    <property type="entry name" value="AB_hydrolase_fold"/>
</dbReference>
<dbReference type="GeneID" id="54325002"/>
<dbReference type="EMBL" id="QUQM01000001">
    <property type="protein sequence ID" value="KAA8649629.1"/>
    <property type="molecule type" value="Genomic_DNA"/>
</dbReference>
<proteinExistence type="predicted"/>
<dbReference type="SUPFAM" id="SSF53474">
    <property type="entry name" value="alpha/beta-Hydrolases"/>
    <property type="match status" value="1"/>
</dbReference>
<reference evidence="3 4" key="1">
    <citation type="submission" date="2019-08" db="EMBL/GenBank/DDBJ databases">
        <title>The genome sequence of a newly discovered highly antifungal drug resistant Aspergillus species, Aspergillus tanneri NIH 1004.</title>
        <authorList>
            <person name="Mounaud S."/>
            <person name="Singh I."/>
            <person name="Joardar V."/>
            <person name="Pakala S."/>
            <person name="Pakala S."/>
            <person name="Venepally P."/>
            <person name="Chung J.K."/>
            <person name="Losada L."/>
            <person name="Nierman W.C."/>
        </authorList>
    </citation>
    <scope>NUCLEOTIDE SEQUENCE [LARGE SCALE GENOMIC DNA]</scope>
    <source>
        <strain evidence="3 4">NIH1004</strain>
    </source>
</reference>
<dbReference type="RefSeq" id="XP_033428990.1">
    <property type="nucleotide sequence ID" value="XM_033566995.1"/>
</dbReference>
<dbReference type="GO" id="GO:0016787">
    <property type="term" value="F:hydrolase activity"/>
    <property type="evidence" value="ECO:0007669"/>
    <property type="project" value="UniProtKB-KW"/>
</dbReference>
<evidence type="ECO:0000313" key="3">
    <source>
        <dbReference type="EMBL" id="KAA8649629.1"/>
    </source>
</evidence>
<keyword evidence="1" id="KW-0378">Hydrolase</keyword>
<dbReference type="Pfam" id="PF20434">
    <property type="entry name" value="BD-FAE"/>
    <property type="match status" value="1"/>
</dbReference>
<dbReference type="VEuPathDB" id="FungiDB:EYZ11_002661"/>
<feature type="domain" description="BD-FAE-like" evidence="2">
    <location>
        <begin position="33"/>
        <end position="140"/>
    </location>
</feature>
<name>A0A5M9MYA1_9EURO</name>
<dbReference type="PANTHER" id="PTHR48081">
    <property type="entry name" value="AB HYDROLASE SUPERFAMILY PROTEIN C4A8.06C"/>
    <property type="match status" value="1"/>
</dbReference>
<dbReference type="InterPro" id="IPR050300">
    <property type="entry name" value="GDXG_lipolytic_enzyme"/>
</dbReference>
<accession>A0A5M9MYA1</accession>
<comment type="caution">
    <text evidence="3">The sequence shown here is derived from an EMBL/GenBank/DDBJ whole genome shotgun (WGS) entry which is preliminary data.</text>
</comment>
<sequence length="315" mass="34479">METREYAYKQGSEGESLMLDVHWYPGSPQGKAHDGHPIVVIFHGGGFVLGSKSIIPQIQIKTLCRLGFIVVVPNFRLCPQISVFDGPVTDSRDCLKWIVSSLVAVLDKESSAVKVDVNRIAVTGHSSGAGLALLTANTQIHISAVLDFYGGKYYTDPSWHSPTPFFANSPDYPASLADQVFSGPQVSAATPWLGQGDIPPRDAWLSNGFKSGKHLSLVTKDGDYTRIDGASGFSPVFPPTMFIHGDSDTVTPARISQRAHEELKSLGVKTELLLVPGKDHMFDMFYGNEEDDEYREYVYPGFEFLANRVGLYGSD</sequence>
<protein>
    <recommendedName>
        <fullName evidence="2">BD-FAE-like domain-containing protein</fullName>
    </recommendedName>
</protein>
<dbReference type="Proteomes" id="UP000324241">
    <property type="component" value="Unassembled WGS sequence"/>
</dbReference>
<dbReference type="PANTHER" id="PTHR48081:SF3">
    <property type="entry name" value="ALPHA_BETA HYDROLASE FOLD-3 DOMAIN-CONTAINING PROTEIN"/>
    <property type="match status" value="1"/>
</dbReference>
<dbReference type="InterPro" id="IPR049492">
    <property type="entry name" value="BD-FAE-like_dom"/>
</dbReference>
<evidence type="ECO:0000256" key="1">
    <source>
        <dbReference type="ARBA" id="ARBA00022801"/>
    </source>
</evidence>
<gene>
    <name evidence="3" type="ORF">ATNIH1004_002300</name>
</gene>
<evidence type="ECO:0000313" key="4">
    <source>
        <dbReference type="Proteomes" id="UP000324241"/>
    </source>
</evidence>
<organism evidence="3 4">
    <name type="scientific">Aspergillus tanneri</name>
    <dbReference type="NCBI Taxonomy" id="1220188"/>
    <lineage>
        <taxon>Eukaryota</taxon>
        <taxon>Fungi</taxon>
        <taxon>Dikarya</taxon>
        <taxon>Ascomycota</taxon>
        <taxon>Pezizomycotina</taxon>
        <taxon>Eurotiomycetes</taxon>
        <taxon>Eurotiomycetidae</taxon>
        <taxon>Eurotiales</taxon>
        <taxon>Aspergillaceae</taxon>
        <taxon>Aspergillus</taxon>
        <taxon>Aspergillus subgen. Circumdati</taxon>
    </lineage>
</organism>
<dbReference type="Gene3D" id="3.40.50.1820">
    <property type="entry name" value="alpha/beta hydrolase"/>
    <property type="match status" value="1"/>
</dbReference>